<feature type="binding site" evidence="2">
    <location>
        <position position="137"/>
    </location>
    <ligand>
        <name>Mn(2+)</name>
        <dbReference type="ChEBI" id="CHEBI:29035"/>
        <label>2</label>
    </ligand>
</feature>
<feature type="binding site" evidence="2">
    <location>
        <position position="103"/>
    </location>
    <ligand>
        <name>Mn(2+)</name>
        <dbReference type="ChEBI" id="CHEBI:29035"/>
        <label>2</label>
    </ligand>
</feature>
<dbReference type="GO" id="GO:0050118">
    <property type="term" value="F:N-acetyldiaminopimelate deacetylase activity"/>
    <property type="evidence" value="ECO:0007669"/>
    <property type="project" value="UniProtKB-EC"/>
</dbReference>
<dbReference type="FunFam" id="3.30.70.360:FF:000001">
    <property type="entry name" value="N-acetyldiaminopimelate deacetylase"/>
    <property type="match status" value="1"/>
</dbReference>
<dbReference type="KEGG" id="cpat:CLPA_c30230"/>
<keyword evidence="2" id="KW-0464">Manganese</keyword>
<dbReference type="EC" id="3.5.1.47" evidence="5"/>
<accession>A0A0H3J6L4</accession>
<dbReference type="PANTHER" id="PTHR11014:SF63">
    <property type="entry name" value="METALLOPEPTIDASE, PUTATIVE (AFU_ORTHOLOGUE AFUA_6G09600)-RELATED"/>
    <property type="match status" value="1"/>
</dbReference>
<feature type="binding site" evidence="2">
    <location>
        <position position="101"/>
    </location>
    <ligand>
        <name>Mn(2+)</name>
        <dbReference type="ChEBI" id="CHEBI:29035"/>
        <label>2</label>
    </ligand>
</feature>
<dbReference type="KEGG" id="cpae:CPAST_c30230"/>
<dbReference type="EMBL" id="CP009268">
    <property type="protein sequence ID" value="AJA53077.1"/>
    <property type="molecule type" value="Genomic_DNA"/>
</dbReference>
<gene>
    <name evidence="4" type="ORF">CLPA_c30230</name>
    <name evidence="5" type="ORF">CP6013_00162</name>
</gene>
<dbReference type="Pfam" id="PF01546">
    <property type="entry name" value="Peptidase_M20"/>
    <property type="match status" value="1"/>
</dbReference>
<dbReference type="InterPro" id="IPR017439">
    <property type="entry name" value="Amidohydrolase"/>
</dbReference>
<organism evidence="4 7">
    <name type="scientific">Clostridium pasteurianum DSM 525 = ATCC 6013</name>
    <dbReference type="NCBI Taxonomy" id="1262449"/>
    <lineage>
        <taxon>Bacteria</taxon>
        <taxon>Bacillati</taxon>
        <taxon>Bacillota</taxon>
        <taxon>Clostridia</taxon>
        <taxon>Eubacteriales</taxon>
        <taxon>Clostridiaceae</taxon>
        <taxon>Clostridium</taxon>
    </lineage>
</organism>
<dbReference type="InterPro" id="IPR002933">
    <property type="entry name" value="Peptidase_M20"/>
</dbReference>
<evidence type="ECO:0000256" key="2">
    <source>
        <dbReference type="PIRSR" id="PIRSR005962-1"/>
    </source>
</evidence>
<dbReference type="Gene3D" id="3.40.630.10">
    <property type="entry name" value="Zn peptidases"/>
    <property type="match status" value="1"/>
</dbReference>
<dbReference type="Proteomes" id="UP000028042">
    <property type="component" value="Unassembled WGS sequence"/>
</dbReference>
<dbReference type="PIRSF" id="PIRSF005962">
    <property type="entry name" value="Pept_M20D_amidohydro"/>
    <property type="match status" value="1"/>
</dbReference>
<dbReference type="Proteomes" id="UP000030905">
    <property type="component" value="Chromosome"/>
</dbReference>
<evidence type="ECO:0000256" key="1">
    <source>
        <dbReference type="ARBA" id="ARBA00022801"/>
    </source>
</evidence>
<feature type="binding site" evidence="2">
    <location>
        <position position="164"/>
    </location>
    <ligand>
        <name>Mn(2+)</name>
        <dbReference type="ChEBI" id="CHEBI:29035"/>
        <label>2</label>
    </ligand>
</feature>
<evidence type="ECO:0000313" key="5">
    <source>
        <dbReference type="EMBL" id="KRU10915.1"/>
    </source>
</evidence>
<evidence type="ECO:0000259" key="3">
    <source>
        <dbReference type="Pfam" id="PF07687"/>
    </source>
</evidence>
<dbReference type="RefSeq" id="WP_003445348.1">
    <property type="nucleotide sequence ID" value="NZ_ANZB01000007.1"/>
</dbReference>
<dbReference type="GO" id="GO:0046872">
    <property type="term" value="F:metal ion binding"/>
    <property type="evidence" value="ECO:0007669"/>
    <property type="project" value="UniProtKB-KW"/>
</dbReference>
<dbReference type="SUPFAM" id="SSF55031">
    <property type="entry name" value="Bacterial exopeptidase dimerisation domain"/>
    <property type="match status" value="1"/>
</dbReference>
<reference evidence="5 6" key="3">
    <citation type="journal article" name="Genome Announc.">
        <title>Improved Draft Genome Sequence of Clostridium pasteurianum Strain ATCC 6013 (DSM 525) Using a Hybrid Next-Generation Sequencing Approach.</title>
        <authorList>
            <person name="Pyne M.E."/>
            <person name="Utturkar S."/>
            <person name="Brown S.D."/>
            <person name="Moo-Young M."/>
            <person name="Chung D.A."/>
            <person name="Chou C.P."/>
        </authorList>
    </citation>
    <scope>NUCLEOTIDE SEQUENCE [LARGE SCALE GENOMIC DNA]</scope>
    <source>
        <strain evidence="5 6">ATCC 6013</strain>
    </source>
</reference>
<name>A0A0H3J6L4_CLOPA</name>
<comment type="cofactor">
    <cofactor evidence="2">
        <name>Mn(2+)</name>
        <dbReference type="ChEBI" id="CHEBI:29035"/>
    </cofactor>
    <text evidence="2">The Mn(2+) ion enhances activity.</text>
</comment>
<evidence type="ECO:0000313" key="6">
    <source>
        <dbReference type="Proteomes" id="UP000028042"/>
    </source>
</evidence>
<keyword evidence="1 4" id="KW-0378">Hydrolase</keyword>
<keyword evidence="7" id="KW-1185">Reference proteome</keyword>
<dbReference type="eggNOG" id="COG1473">
    <property type="taxonomic scope" value="Bacteria"/>
</dbReference>
<evidence type="ECO:0000313" key="4">
    <source>
        <dbReference type="EMBL" id="AJA53077.1"/>
    </source>
</evidence>
<dbReference type="EMBL" id="JPGY02000001">
    <property type="protein sequence ID" value="KRU10915.1"/>
    <property type="molecule type" value="Genomic_DNA"/>
</dbReference>
<dbReference type="InterPro" id="IPR011650">
    <property type="entry name" value="Peptidase_M20_dimer"/>
</dbReference>
<dbReference type="PANTHER" id="PTHR11014">
    <property type="entry name" value="PEPTIDASE M20 FAMILY MEMBER"/>
    <property type="match status" value="1"/>
</dbReference>
<protein>
    <submittedName>
        <fullName evidence="4">Amidohydrolase</fullName>
        <ecNumber evidence="5">3.5.1.47</ecNumber>
    </submittedName>
</protein>
<dbReference type="Gene3D" id="3.30.70.360">
    <property type="match status" value="1"/>
</dbReference>
<dbReference type="SUPFAM" id="SSF53187">
    <property type="entry name" value="Zn-dependent exopeptidases"/>
    <property type="match status" value="1"/>
</dbReference>
<sequence length="389" mass="42104">MLIKDLAYEIESDIVHIRRTIHKNPELAIQEFKTAKLVAKRLEELGIDVTERVGKTGVVGVLRGKTQGKTVALRADMDALPIQEKNNHEFKSVNKNIMHACGHDAHTAVLLGAAGILSKIKDSIKGNVKFIFQPSEESPLGGASQMIEEGVMENPKVDGVFGLHVDPNLLAGDIGLRTGEFYATAGGFEIEIIGKSGHGALPHKATDAIIVASELVLSLQTISSSKINPLEPFVITIGTINGGNKANIVADKVILTGTIRFFNKDIHDEVKDIIENVIKGITLAHGATYNFKFRIGDSPLINDENMINIVKESAVEIVGNEKIKSVPKTLLGEDFVFYSRIVPSAFISLGVGFLNKKNFSLHNANFDIDEKSLPIGAALLANTAVNFLK</sequence>
<dbReference type="GO" id="GO:0019877">
    <property type="term" value="P:diaminopimelate biosynthetic process"/>
    <property type="evidence" value="ECO:0007669"/>
    <property type="project" value="UniProtKB-ARBA"/>
</dbReference>
<dbReference type="GeneID" id="93075142"/>
<feature type="binding site" evidence="2">
    <location>
        <position position="362"/>
    </location>
    <ligand>
        <name>Mn(2+)</name>
        <dbReference type="ChEBI" id="CHEBI:29035"/>
        <label>2</label>
    </ligand>
</feature>
<dbReference type="NCBIfam" id="TIGR01891">
    <property type="entry name" value="amidohydrolases"/>
    <property type="match status" value="1"/>
</dbReference>
<feature type="domain" description="Peptidase M20 dimerisation" evidence="3">
    <location>
        <begin position="186"/>
        <end position="279"/>
    </location>
</feature>
<dbReference type="Pfam" id="PF07687">
    <property type="entry name" value="M20_dimer"/>
    <property type="match status" value="1"/>
</dbReference>
<dbReference type="PATRIC" id="fig|1262449.3.peg.2284"/>
<evidence type="ECO:0000313" key="7">
    <source>
        <dbReference type="Proteomes" id="UP000030905"/>
    </source>
</evidence>
<reference evidence="5" key="2">
    <citation type="submission" date="2015-10" db="EMBL/GenBank/DDBJ databases">
        <title>Improved Draft Genome Sequence of Clostridium pasteurianum Strain ATCC 6013 (DSM 525) Using a Hybrid Next-Generation Sequencing Approach.</title>
        <authorList>
            <person name="Pyne M.E."/>
            <person name="Utturkar S.M."/>
            <person name="Brown S.D."/>
            <person name="Moo-Young M."/>
            <person name="Chung D.A."/>
            <person name="Chou P.C."/>
        </authorList>
    </citation>
    <scope>NUCLEOTIDE SEQUENCE</scope>
    <source>
        <strain evidence="5">ATCC 6013</strain>
    </source>
</reference>
<reference evidence="4 7" key="1">
    <citation type="journal article" date="2015" name="Genome Announc.">
        <title>Complete Genome Sequence of the Nitrogen-Fixing and Solvent-Producing Clostridium pasteurianum DSM 525.</title>
        <authorList>
            <person name="Poehlein A."/>
            <person name="Grosse-Honebrink A."/>
            <person name="Zhang Y."/>
            <person name="Minton N.P."/>
            <person name="Daniel R."/>
        </authorList>
    </citation>
    <scope>NUCLEOTIDE SEQUENCE [LARGE SCALE GENOMIC DNA]</scope>
    <source>
        <strain evidence="4">DSM 525</strain>
        <strain evidence="7">DSM 525 / ATCC 6013</strain>
    </source>
</reference>
<dbReference type="AlphaFoldDB" id="A0A0H3J6L4"/>
<keyword evidence="2" id="KW-0479">Metal-binding</keyword>
<proteinExistence type="predicted"/>
<dbReference type="InterPro" id="IPR036264">
    <property type="entry name" value="Bact_exopeptidase_dim_dom"/>
</dbReference>